<keyword evidence="4 7" id="KW-0804">Transcription</keyword>
<gene>
    <name evidence="10" type="ORF">B0T18DRAFT_439260</name>
</gene>
<keyword evidence="2 7" id="KW-0805">Transcription regulation</keyword>
<comment type="function">
    <text evidence="6 7">Recruits TFIIH to the initiation complex and stimulates the RNA polymerase II C-terminal domain kinase and DNA-dependent ATPase activities of TFIIH. Both TFIIH and TFIIE are required for promoter clearance by RNA polymerase.</text>
</comment>
<dbReference type="PANTHER" id="PTHR12716:SF8">
    <property type="entry name" value="TRANSCRIPTION INITIATION FACTOR IIE SUBUNIT BETA"/>
    <property type="match status" value="1"/>
</dbReference>
<dbReference type="Pfam" id="PF18121">
    <property type="entry name" value="TFA2_Winged_2"/>
    <property type="match status" value="1"/>
</dbReference>
<name>A0AA40EPW8_9PEZI</name>
<dbReference type="EMBL" id="JAUKUD010000005">
    <property type="protein sequence ID" value="KAK0743300.1"/>
    <property type="molecule type" value="Genomic_DNA"/>
</dbReference>
<feature type="compositionally biased region" description="Basic residues" evidence="8">
    <location>
        <begin position="274"/>
        <end position="285"/>
    </location>
</feature>
<keyword evidence="11" id="KW-1185">Reference proteome</keyword>
<dbReference type="PANTHER" id="PTHR12716">
    <property type="entry name" value="TRANSCRIPTION INITIATION FACTOR IIE, BETA SUBUNIT"/>
    <property type="match status" value="1"/>
</dbReference>
<evidence type="ECO:0000256" key="5">
    <source>
        <dbReference type="ARBA" id="ARBA00023242"/>
    </source>
</evidence>
<evidence type="ECO:0000256" key="7">
    <source>
        <dbReference type="PIRNR" id="PIRNR016398"/>
    </source>
</evidence>
<evidence type="ECO:0000256" key="3">
    <source>
        <dbReference type="ARBA" id="ARBA00023125"/>
    </source>
</evidence>
<keyword evidence="5 7" id="KW-0539">Nucleus</keyword>
<evidence type="ECO:0000256" key="1">
    <source>
        <dbReference type="ARBA" id="ARBA00004123"/>
    </source>
</evidence>
<dbReference type="GO" id="GO:0001097">
    <property type="term" value="F:TFIIH-class transcription factor complex binding"/>
    <property type="evidence" value="ECO:0007669"/>
    <property type="project" value="TreeGrafter"/>
</dbReference>
<sequence length="304" mass="33934">MASFFDRQQAAFAASVTSAGSKLSGMSTGTKRALAPPSPSPSVGSTASANVGGTTPRKDRDTPNLTTSIVYSQPERTGTGNNAIAQLAYTVQWLRSKGDPQTYQDVLSYLSLLGQSEAEQEFFVEQMRRHPGIQWVPDPDLSEQTWRSGTYLHRPIIPNVRSKTQLLAYLQKKTDASGVNVKDLKDGWPNCDAALTDLEADHRILVVRQKKDNAARTVWADDPSLFHEMDSDFKLMWAKCEVPPLDSIVQRLKAAGQKPTSEDPRDKIMAPKEIKKKKRVQRKTNKSTNTHMEHLLKDYSHVRK</sequence>
<organism evidence="10 11">
    <name type="scientific">Schizothecium vesticola</name>
    <dbReference type="NCBI Taxonomy" id="314040"/>
    <lineage>
        <taxon>Eukaryota</taxon>
        <taxon>Fungi</taxon>
        <taxon>Dikarya</taxon>
        <taxon>Ascomycota</taxon>
        <taxon>Pezizomycotina</taxon>
        <taxon>Sordariomycetes</taxon>
        <taxon>Sordariomycetidae</taxon>
        <taxon>Sordariales</taxon>
        <taxon>Schizotheciaceae</taxon>
        <taxon>Schizothecium</taxon>
    </lineage>
</organism>
<dbReference type="Proteomes" id="UP001172155">
    <property type="component" value="Unassembled WGS sequence"/>
</dbReference>
<reference evidence="10" key="1">
    <citation type="submission" date="2023-06" db="EMBL/GenBank/DDBJ databases">
        <title>Genome-scale phylogeny and comparative genomics of the fungal order Sordariales.</title>
        <authorList>
            <consortium name="Lawrence Berkeley National Laboratory"/>
            <person name="Hensen N."/>
            <person name="Bonometti L."/>
            <person name="Westerberg I."/>
            <person name="Brannstrom I.O."/>
            <person name="Guillou S."/>
            <person name="Cros-Aarteil S."/>
            <person name="Calhoun S."/>
            <person name="Haridas S."/>
            <person name="Kuo A."/>
            <person name="Mondo S."/>
            <person name="Pangilinan J."/>
            <person name="Riley R."/>
            <person name="LaButti K."/>
            <person name="Andreopoulos B."/>
            <person name="Lipzen A."/>
            <person name="Chen C."/>
            <person name="Yanf M."/>
            <person name="Daum C."/>
            <person name="Ng V."/>
            <person name="Clum A."/>
            <person name="Steindorff A."/>
            <person name="Ohm R."/>
            <person name="Martin F."/>
            <person name="Silar P."/>
            <person name="Natvig D."/>
            <person name="Lalanne C."/>
            <person name="Gautier V."/>
            <person name="Ament-velasquez S.L."/>
            <person name="Kruys A."/>
            <person name="Hutchinson M.I."/>
            <person name="Powell A.J."/>
            <person name="Barry K."/>
            <person name="Miller A.N."/>
            <person name="Grigoriev I.V."/>
            <person name="Debuchy R."/>
            <person name="Gladieux P."/>
            <person name="Thoren M.H."/>
            <person name="Johannesson H."/>
        </authorList>
    </citation>
    <scope>NUCLEOTIDE SEQUENCE</scope>
    <source>
        <strain evidence="10">SMH3187-1</strain>
    </source>
</reference>
<dbReference type="InterPro" id="IPR016656">
    <property type="entry name" value="TFIIE-bsu"/>
</dbReference>
<dbReference type="AlphaFoldDB" id="A0AA40EPW8"/>
<evidence type="ECO:0000313" key="10">
    <source>
        <dbReference type="EMBL" id="KAK0743300.1"/>
    </source>
</evidence>
<dbReference type="GO" id="GO:0006367">
    <property type="term" value="P:transcription initiation at RNA polymerase II promoter"/>
    <property type="evidence" value="ECO:0007669"/>
    <property type="project" value="UniProtKB-UniRule"/>
</dbReference>
<evidence type="ECO:0000256" key="2">
    <source>
        <dbReference type="ARBA" id="ARBA00023015"/>
    </source>
</evidence>
<feature type="compositionally biased region" description="Polar residues" evidence="8">
    <location>
        <begin position="21"/>
        <end position="30"/>
    </location>
</feature>
<proteinExistence type="inferred from homology"/>
<evidence type="ECO:0000256" key="8">
    <source>
        <dbReference type="SAM" id="MobiDB-lite"/>
    </source>
</evidence>
<dbReference type="GO" id="GO:0005673">
    <property type="term" value="C:transcription factor TFIIE complex"/>
    <property type="evidence" value="ECO:0007669"/>
    <property type="project" value="UniProtKB-UniRule"/>
</dbReference>
<evidence type="ECO:0000256" key="6">
    <source>
        <dbReference type="ARBA" id="ARBA00025581"/>
    </source>
</evidence>
<evidence type="ECO:0000259" key="9">
    <source>
        <dbReference type="PROSITE" id="PS51351"/>
    </source>
</evidence>
<dbReference type="InterPro" id="IPR040501">
    <property type="entry name" value="TFA2_Winged_2"/>
</dbReference>
<dbReference type="Pfam" id="PF22254">
    <property type="entry name" value="TFA2_E-tether"/>
    <property type="match status" value="1"/>
</dbReference>
<evidence type="ECO:0000313" key="11">
    <source>
        <dbReference type="Proteomes" id="UP001172155"/>
    </source>
</evidence>
<dbReference type="GO" id="GO:0003677">
    <property type="term" value="F:DNA binding"/>
    <property type="evidence" value="ECO:0007669"/>
    <property type="project" value="UniProtKB-UniRule"/>
</dbReference>
<dbReference type="InterPro" id="IPR054600">
    <property type="entry name" value="TFA2_E-tether"/>
</dbReference>
<feature type="domain" description="TFIIE beta" evidence="9">
    <location>
        <begin position="71"/>
        <end position="160"/>
    </location>
</feature>
<comment type="subunit">
    <text evidence="7">Tetramer of two alpha and two beta chains.</text>
</comment>
<protein>
    <recommendedName>
        <fullName evidence="7">Transcription initiation factor IIE subunit beta</fullName>
    </recommendedName>
</protein>
<evidence type="ECO:0000256" key="4">
    <source>
        <dbReference type="ARBA" id="ARBA00023163"/>
    </source>
</evidence>
<feature type="compositionally biased region" description="Polar residues" evidence="8">
    <location>
        <begin position="41"/>
        <end position="53"/>
    </location>
</feature>
<comment type="subcellular location">
    <subcellularLocation>
        <location evidence="1 7">Nucleus</location>
    </subcellularLocation>
</comment>
<feature type="region of interest" description="Disordered" evidence="8">
    <location>
        <begin position="254"/>
        <end position="304"/>
    </location>
</feature>
<dbReference type="InterPro" id="IPR003166">
    <property type="entry name" value="TFIIE_bsu_DNA-bd"/>
</dbReference>
<feature type="compositionally biased region" description="Basic and acidic residues" evidence="8">
    <location>
        <begin position="291"/>
        <end position="304"/>
    </location>
</feature>
<dbReference type="PIRSF" id="PIRSF016398">
    <property type="entry name" value="TFIIE-beta"/>
    <property type="match status" value="1"/>
</dbReference>
<feature type="region of interest" description="Disordered" evidence="8">
    <location>
        <begin position="21"/>
        <end position="65"/>
    </location>
</feature>
<feature type="compositionally biased region" description="Basic and acidic residues" evidence="8">
    <location>
        <begin position="260"/>
        <end position="273"/>
    </location>
</feature>
<comment type="caution">
    <text evidence="10">The sequence shown here is derived from an EMBL/GenBank/DDBJ whole genome shotgun (WGS) entry which is preliminary data.</text>
</comment>
<dbReference type="PROSITE" id="PS51351">
    <property type="entry name" value="TFIIE_BETA_C"/>
    <property type="match status" value="1"/>
</dbReference>
<keyword evidence="3 7" id="KW-0238">DNA-binding</keyword>
<accession>A0AA40EPW8</accession>
<dbReference type="Pfam" id="PF02186">
    <property type="entry name" value="TFIIE_beta"/>
    <property type="match status" value="1"/>
</dbReference>
<comment type="similarity">
    <text evidence="7">Belongs to the TFIIE beta subunit family.</text>
</comment>